<comment type="caution">
    <text evidence="2">The sequence shown here is derived from an EMBL/GenBank/DDBJ whole genome shotgun (WGS) entry which is preliminary data.</text>
</comment>
<accession>A0AAW8U9J1</accession>
<gene>
    <name evidence="2" type="ORF">P7H70_10160</name>
</gene>
<dbReference type="EMBL" id="JARQBZ010000018">
    <property type="protein sequence ID" value="MDT2834399.1"/>
    <property type="molecule type" value="Genomic_DNA"/>
</dbReference>
<protein>
    <submittedName>
        <fullName evidence="2">Uncharacterized protein</fullName>
    </submittedName>
</protein>
<dbReference type="Proteomes" id="UP001268577">
    <property type="component" value="Unassembled WGS sequence"/>
</dbReference>
<reference evidence="2" key="1">
    <citation type="submission" date="2023-03" db="EMBL/GenBank/DDBJ databases">
        <authorList>
            <person name="Shen W."/>
            <person name="Cai J."/>
        </authorList>
    </citation>
    <scope>NUCLEOTIDE SEQUENCE</scope>
    <source>
        <strain evidence="2">P96-3</strain>
    </source>
</reference>
<organism evidence="2 3">
    <name type="scientific">Vagococcus carniphilus</name>
    <dbReference type="NCBI Taxonomy" id="218144"/>
    <lineage>
        <taxon>Bacteria</taxon>
        <taxon>Bacillati</taxon>
        <taxon>Bacillota</taxon>
        <taxon>Bacilli</taxon>
        <taxon>Lactobacillales</taxon>
        <taxon>Enterococcaceae</taxon>
        <taxon>Vagococcus</taxon>
    </lineage>
</organism>
<dbReference type="AlphaFoldDB" id="A0AAW8U9J1"/>
<sequence length="118" mass="13706">MKKILYFLLGLGVFLWFFEEILVFTKVVVGGLVAIIVLGFILDLLMKDKYKSARMGYRTGNGVGGGEECYTSYWIWQPFRKRFLKEMLRQEGVSGVYQSKISKNPLSFFRREIFGIIN</sequence>
<evidence type="ECO:0000256" key="1">
    <source>
        <dbReference type="SAM" id="Phobius"/>
    </source>
</evidence>
<dbReference type="RefSeq" id="WP_311985402.1">
    <property type="nucleotide sequence ID" value="NZ_JARQBZ010000018.1"/>
</dbReference>
<keyword evidence="1" id="KW-0812">Transmembrane</keyword>
<keyword evidence="1" id="KW-0472">Membrane</keyword>
<keyword evidence="1" id="KW-1133">Transmembrane helix</keyword>
<proteinExistence type="predicted"/>
<evidence type="ECO:0000313" key="2">
    <source>
        <dbReference type="EMBL" id="MDT2834399.1"/>
    </source>
</evidence>
<name>A0AAW8U9J1_9ENTE</name>
<evidence type="ECO:0000313" key="3">
    <source>
        <dbReference type="Proteomes" id="UP001268577"/>
    </source>
</evidence>
<feature type="transmembrane region" description="Helical" evidence="1">
    <location>
        <begin position="27"/>
        <end position="45"/>
    </location>
</feature>